<dbReference type="EMBL" id="CYPS01000064">
    <property type="protein sequence ID" value="CUH45009.1"/>
    <property type="molecule type" value="Genomic_DNA"/>
</dbReference>
<feature type="compositionally biased region" description="Basic and acidic residues" evidence="1">
    <location>
        <begin position="145"/>
        <end position="155"/>
    </location>
</feature>
<dbReference type="InterPro" id="IPR021395">
    <property type="entry name" value="DUF3035"/>
</dbReference>
<keyword evidence="3" id="KW-1185">Reference proteome</keyword>
<feature type="region of interest" description="Disordered" evidence="1">
    <location>
        <begin position="145"/>
        <end position="172"/>
    </location>
</feature>
<reference evidence="3" key="1">
    <citation type="submission" date="2015-09" db="EMBL/GenBank/DDBJ databases">
        <authorList>
            <person name="Rodrigo-Torres L."/>
            <person name="Arahal D.R."/>
        </authorList>
    </citation>
    <scope>NUCLEOTIDE SEQUENCE [LARGE SCALE GENOMIC DNA]</scope>
    <source>
        <strain evidence="3">CECT 4293</strain>
    </source>
</reference>
<accession>A0A0P1E8Y6</accession>
<dbReference type="Proteomes" id="UP000050786">
    <property type="component" value="Unassembled WGS sequence"/>
</dbReference>
<evidence type="ECO:0008006" key="4">
    <source>
        <dbReference type="Google" id="ProtNLM"/>
    </source>
</evidence>
<dbReference type="RefSeq" id="WP_058274949.1">
    <property type="nucleotide sequence ID" value="NZ_CYPS01000064.1"/>
</dbReference>
<name>A0A0P1E8Y6_9RHOB</name>
<organism evidence="2 3">
    <name type="scientific">Ruegeria atlantica</name>
    <dbReference type="NCBI Taxonomy" id="81569"/>
    <lineage>
        <taxon>Bacteria</taxon>
        <taxon>Pseudomonadati</taxon>
        <taxon>Pseudomonadota</taxon>
        <taxon>Alphaproteobacteria</taxon>
        <taxon>Rhodobacterales</taxon>
        <taxon>Roseobacteraceae</taxon>
        <taxon>Ruegeria</taxon>
    </lineage>
</organism>
<protein>
    <recommendedName>
        <fullName evidence="4">Beta-barrel assembly machine subunit BamF</fullName>
    </recommendedName>
</protein>
<dbReference type="AlphaFoldDB" id="A0A0P1E8Y6"/>
<proteinExistence type="predicted"/>
<dbReference type="PROSITE" id="PS51257">
    <property type="entry name" value="PROKAR_LIPOPROTEIN"/>
    <property type="match status" value="1"/>
</dbReference>
<evidence type="ECO:0000313" key="2">
    <source>
        <dbReference type="EMBL" id="CUH45009.1"/>
    </source>
</evidence>
<gene>
    <name evidence="2" type="ORF">RUM4293_03919</name>
</gene>
<evidence type="ECO:0000313" key="3">
    <source>
        <dbReference type="Proteomes" id="UP000050786"/>
    </source>
</evidence>
<dbReference type="Pfam" id="PF11233">
    <property type="entry name" value="DUF3035"/>
    <property type="match status" value="1"/>
</dbReference>
<evidence type="ECO:0000256" key="1">
    <source>
        <dbReference type="SAM" id="MobiDB-lite"/>
    </source>
</evidence>
<sequence>MRLPRSIFALTLAFAAAGCSDIGLRHLEAPGQGPDEFSVLPVKPLTQPKDYAFLPAPTLGGENLTDPNPKAEAVVALGGNESSLNANTAIPSTDAALVTASSRYGVAANTRQVVDAEDAEFRRKQGRLTRLRLFKVDRYSQIYRRETLNPDRQNEAARQAGIETPSAPPVDE</sequence>